<reference evidence="1 2" key="1">
    <citation type="journal article" date="2013" name="Front. Plant Sci.">
        <title>The Reference Genome of the Halophytic Plant Eutrema salsugineum.</title>
        <authorList>
            <person name="Yang R."/>
            <person name="Jarvis D.E."/>
            <person name="Chen H."/>
            <person name="Beilstein M.A."/>
            <person name="Grimwood J."/>
            <person name="Jenkins J."/>
            <person name="Shu S."/>
            <person name="Prochnik S."/>
            <person name="Xin M."/>
            <person name="Ma C."/>
            <person name="Schmutz J."/>
            <person name="Wing R.A."/>
            <person name="Mitchell-Olds T."/>
            <person name="Schumaker K.S."/>
            <person name="Wang X."/>
        </authorList>
    </citation>
    <scope>NUCLEOTIDE SEQUENCE [LARGE SCALE GENOMIC DNA]</scope>
</reference>
<dbReference type="KEGG" id="eus:EUTSA_v10009256mg"/>
<proteinExistence type="predicted"/>
<sequence length="73" mass="8856">MHIFFLIDSIQINIRSRFNVCNHSFFFQKPLIYEFKNTQVTEKYDSRQGRVIADFLADCFLQQSSRIFHHLRV</sequence>
<keyword evidence="2" id="KW-1185">Reference proteome</keyword>
<protein>
    <submittedName>
        <fullName evidence="1">Uncharacterized protein</fullName>
    </submittedName>
</protein>
<evidence type="ECO:0000313" key="2">
    <source>
        <dbReference type="Proteomes" id="UP000030689"/>
    </source>
</evidence>
<gene>
    <name evidence="1" type="ORF">EUTSA_v10009256mg</name>
</gene>
<evidence type="ECO:0000313" key="1">
    <source>
        <dbReference type="EMBL" id="ESQ33616.1"/>
    </source>
</evidence>
<dbReference type="Gramene" id="ESQ33616">
    <property type="protein sequence ID" value="ESQ33616"/>
    <property type="gene ID" value="EUTSA_v10009256mg"/>
</dbReference>
<dbReference type="Proteomes" id="UP000030689">
    <property type="component" value="Unassembled WGS sequence"/>
</dbReference>
<accession>V4MPQ5</accession>
<organism evidence="1 2">
    <name type="scientific">Eutrema salsugineum</name>
    <name type="common">Saltwater cress</name>
    <name type="synonym">Sisymbrium salsugineum</name>
    <dbReference type="NCBI Taxonomy" id="72664"/>
    <lineage>
        <taxon>Eukaryota</taxon>
        <taxon>Viridiplantae</taxon>
        <taxon>Streptophyta</taxon>
        <taxon>Embryophyta</taxon>
        <taxon>Tracheophyta</taxon>
        <taxon>Spermatophyta</taxon>
        <taxon>Magnoliopsida</taxon>
        <taxon>eudicotyledons</taxon>
        <taxon>Gunneridae</taxon>
        <taxon>Pentapetalae</taxon>
        <taxon>rosids</taxon>
        <taxon>malvids</taxon>
        <taxon>Brassicales</taxon>
        <taxon>Brassicaceae</taxon>
        <taxon>Eutremeae</taxon>
        <taxon>Eutrema</taxon>
    </lineage>
</organism>
<name>V4MPQ5_EUTSA</name>
<dbReference type="EMBL" id="KI517683">
    <property type="protein sequence ID" value="ESQ33616.1"/>
    <property type="molecule type" value="Genomic_DNA"/>
</dbReference>
<dbReference type="AlphaFoldDB" id="V4MPQ5"/>